<evidence type="ECO:0000313" key="2">
    <source>
        <dbReference type="Proteomes" id="UP000253318"/>
    </source>
</evidence>
<protein>
    <recommendedName>
        <fullName evidence="3">Sugar ABC transporter substrate-binding protein</fullName>
    </recommendedName>
</protein>
<reference evidence="1 2" key="1">
    <citation type="submission" date="2018-04" db="EMBL/GenBank/DDBJ databases">
        <title>Novel actinobacteria from marine sediment.</title>
        <authorList>
            <person name="Ng Z.Y."/>
            <person name="Tan G.Y.A."/>
        </authorList>
    </citation>
    <scope>NUCLEOTIDE SEQUENCE [LARGE SCALE GENOMIC DNA]</scope>
    <source>
        <strain evidence="1 2">TPS81</strain>
    </source>
</reference>
<dbReference type="AlphaFoldDB" id="A0A368SXP7"/>
<dbReference type="Proteomes" id="UP000253318">
    <property type="component" value="Unassembled WGS sequence"/>
</dbReference>
<organism evidence="1 2">
    <name type="scientific">Marinitenerispora sediminis</name>
    <dbReference type="NCBI Taxonomy" id="1931232"/>
    <lineage>
        <taxon>Bacteria</taxon>
        <taxon>Bacillati</taxon>
        <taxon>Actinomycetota</taxon>
        <taxon>Actinomycetes</taxon>
        <taxon>Streptosporangiales</taxon>
        <taxon>Nocardiopsidaceae</taxon>
        <taxon>Marinitenerispora</taxon>
    </lineage>
</organism>
<dbReference type="Pfam" id="PF01547">
    <property type="entry name" value="SBP_bac_1"/>
    <property type="match status" value="1"/>
</dbReference>
<dbReference type="InterPro" id="IPR006059">
    <property type="entry name" value="SBP"/>
</dbReference>
<gene>
    <name evidence="1" type="ORF">DEF24_26825</name>
</gene>
<name>A0A368SXP7_9ACTN</name>
<proteinExistence type="predicted"/>
<comment type="caution">
    <text evidence="1">The sequence shown here is derived from an EMBL/GenBank/DDBJ whole genome shotgun (WGS) entry which is preliminary data.</text>
</comment>
<dbReference type="Gene3D" id="3.40.190.10">
    <property type="entry name" value="Periplasmic binding protein-like II"/>
    <property type="match status" value="2"/>
</dbReference>
<accession>A0A368SXP7</accession>
<dbReference type="EMBL" id="QEIN01000457">
    <property type="protein sequence ID" value="RCV47772.1"/>
    <property type="molecule type" value="Genomic_DNA"/>
</dbReference>
<evidence type="ECO:0000313" key="1">
    <source>
        <dbReference type="EMBL" id="RCV47772.1"/>
    </source>
</evidence>
<dbReference type="SUPFAM" id="SSF53850">
    <property type="entry name" value="Periplasmic binding protein-like II"/>
    <property type="match status" value="1"/>
</dbReference>
<sequence length="181" mass="19011">MSSGRYAMWIAGAWAPGSLSSTIPETAGSWRVAPIPQWEDGAATSAENGGSSVAVLGQSENTLAAIGFAQWLNSDPEAVRSLNRDAGLFPATTELLEDPEFLDEESELMGGQQANRVFAEASAAVAPGWQYLPIQVYANSVFGDSVGPALTGGIPIADGLAAWQEEIARYGEEQGFTVSTR</sequence>
<keyword evidence="2" id="KW-1185">Reference proteome</keyword>
<evidence type="ECO:0008006" key="3">
    <source>
        <dbReference type="Google" id="ProtNLM"/>
    </source>
</evidence>